<accession>A0A7Y9E5L0</accession>
<dbReference type="EMBL" id="JACCBG010000001">
    <property type="protein sequence ID" value="NYD41504.1"/>
    <property type="molecule type" value="Genomic_DNA"/>
</dbReference>
<organism evidence="2 3">
    <name type="scientific">Nocardioides panaciterrulae</name>
    <dbReference type="NCBI Taxonomy" id="661492"/>
    <lineage>
        <taxon>Bacteria</taxon>
        <taxon>Bacillati</taxon>
        <taxon>Actinomycetota</taxon>
        <taxon>Actinomycetes</taxon>
        <taxon>Propionibacteriales</taxon>
        <taxon>Nocardioidaceae</taxon>
        <taxon>Nocardioides</taxon>
    </lineage>
</organism>
<dbReference type="Gene3D" id="1.10.10.10">
    <property type="entry name" value="Winged helix-like DNA-binding domain superfamily/Winged helix DNA-binding domain"/>
    <property type="match status" value="1"/>
</dbReference>
<keyword evidence="2" id="KW-0238">DNA-binding</keyword>
<dbReference type="GO" id="GO:0003677">
    <property type="term" value="F:DNA binding"/>
    <property type="evidence" value="ECO:0007669"/>
    <property type="project" value="UniProtKB-KW"/>
</dbReference>
<protein>
    <submittedName>
        <fullName evidence="2">DNA-binding PadR family transcriptional regulator</fullName>
    </submittedName>
</protein>
<dbReference type="AlphaFoldDB" id="A0A7Y9E5L0"/>
<dbReference type="PANTHER" id="PTHR43252:SF6">
    <property type="entry name" value="NEGATIVE TRANSCRIPTION REGULATOR PADR"/>
    <property type="match status" value="1"/>
</dbReference>
<dbReference type="InterPro" id="IPR036390">
    <property type="entry name" value="WH_DNA-bd_sf"/>
</dbReference>
<evidence type="ECO:0000259" key="1">
    <source>
        <dbReference type="Pfam" id="PF03551"/>
    </source>
</evidence>
<evidence type="ECO:0000313" key="3">
    <source>
        <dbReference type="Proteomes" id="UP000535511"/>
    </source>
</evidence>
<keyword evidence="3" id="KW-1185">Reference proteome</keyword>
<dbReference type="PANTHER" id="PTHR43252">
    <property type="entry name" value="TRANSCRIPTIONAL REGULATOR YQJI"/>
    <property type="match status" value="1"/>
</dbReference>
<sequence>MSTSTVLLALLEQEPAHGYTLKQKYDGRFAQKRPLAFGQVYASLARFERQGLAEMVDVETGEGPERKRYRITPEGAQLVTDWVYTAQEPGVFSTSTLFARVTVALLSGRDPQQVLDTQRESHLERMRELQAQRRTARGSDLLAVTYELAHLDADLKWIEQAGRRPAAEKGKS</sequence>
<dbReference type="InterPro" id="IPR005149">
    <property type="entry name" value="Tscrpt_reg_PadR_N"/>
</dbReference>
<name>A0A7Y9E5L0_9ACTN</name>
<feature type="domain" description="Transcription regulator PadR N-terminal" evidence="1">
    <location>
        <begin position="7"/>
        <end position="78"/>
    </location>
</feature>
<reference evidence="2 3" key="1">
    <citation type="submission" date="2020-07" db="EMBL/GenBank/DDBJ databases">
        <title>Sequencing the genomes of 1000 actinobacteria strains.</title>
        <authorList>
            <person name="Klenk H.-P."/>
        </authorList>
    </citation>
    <scope>NUCLEOTIDE SEQUENCE [LARGE SCALE GENOMIC DNA]</scope>
    <source>
        <strain evidence="2 3">DSM 21350</strain>
    </source>
</reference>
<dbReference type="SUPFAM" id="SSF46785">
    <property type="entry name" value="Winged helix' DNA-binding domain"/>
    <property type="match status" value="1"/>
</dbReference>
<gene>
    <name evidence="2" type="ORF">BJZ21_001587</name>
</gene>
<dbReference type="Proteomes" id="UP000535511">
    <property type="component" value="Unassembled WGS sequence"/>
</dbReference>
<evidence type="ECO:0000313" key="2">
    <source>
        <dbReference type="EMBL" id="NYD41504.1"/>
    </source>
</evidence>
<dbReference type="RefSeq" id="WP_179663244.1">
    <property type="nucleotide sequence ID" value="NZ_JACCBG010000001.1"/>
</dbReference>
<comment type="caution">
    <text evidence="2">The sequence shown here is derived from an EMBL/GenBank/DDBJ whole genome shotgun (WGS) entry which is preliminary data.</text>
</comment>
<proteinExistence type="predicted"/>
<dbReference type="Pfam" id="PF03551">
    <property type="entry name" value="PadR"/>
    <property type="match status" value="1"/>
</dbReference>
<dbReference type="InterPro" id="IPR036388">
    <property type="entry name" value="WH-like_DNA-bd_sf"/>
</dbReference>